<gene>
    <name evidence="5" type="ORF">C4N24_11495</name>
</gene>
<dbReference type="InterPro" id="IPR041916">
    <property type="entry name" value="Anti_sigma_zinc_sf"/>
</dbReference>
<feature type="transmembrane region" description="Helical" evidence="3">
    <location>
        <begin position="77"/>
        <end position="99"/>
    </location>
</feature>
<dbReference type="AlphaFoldDB" id="A0A329U4A8"/>
<keyword evidence="3" id="KW-1133">Transmembrane helix</keyword>
<evidence type="ECO:0000256" key="2">
    <source>
        <dbReference type="ARBA" id="ARBA00024438"/>
    </source>
</evidence>
<organism evidence="5 6">
    <name type="scientific">Faecalibacterium prausnitzii</name>
    <dbReference type="NCBI Taxonomy" id="853"/>
    <lineage>
        <taxon>Bacteria</taxon>
        <taxon>Bacillati</taxon>
        <taxon>Bacillota</taxon>
        <taxon>Clostridia</taxon>
        <taxon>Eubacteriales</taxon>
        <taxon>Oscillospiraceae</taxon>
        <taxon>Faecalibacterium</taxon>
    </lineage>
</organism>
<accession>A0A329U4A8</accession>
<evidence type="ECO:0000313" key="5">
    <source>
        <dbReference type="EMBL" id="RAW56259.1"/>
    </source>
</evidence>
<dbReference type="Pfam" id="PF13490">
    <property type="entry name" value="zf-HC2"/>
    <property type="match status" value="1"/>
</dbReference>
<dbReference type="InterPro" id="IPR027383">
    <property type="entry name" value="Znf_put"/>
</dbReference>
<reference evidence="5 6" key="1">
    <citation type="submission" date="2018-02" db="EMBL/GenBank/DDBJ databases">
        <title>Complete genome sequencing of Faecalibacterium prausnitzii strains isolated from the human gut.</title>
        <authorList>
            <person name="Fitzgerald B.C."/>
            <person name="Shkoporov A.N."/>
            <person name="Ross P.R."/>
            <person name="Hill C."/>
        </authorList>
    </citation>
    <scope>NUCLEOTIDE SEQUENCE [LARGE SCALE GENOMIC DNA]</scope>
    <source>
        <strain evidence="5 6">APC923/51-1</strain>
    </source>
</reference>
<evidence type="ECO:0000256" key="3">
    <source>
        <dbReference type="SAM" id="Phobius"/>
    </source>
</evidence>
<keyword evidence="3" id="KW-0812">Transmembrane</keyword>
<evidence type="ECO:0000259" key="4">
    <source>
        <dbReference type="Pfam" id="PF13490"/>
    </source>
</evidence>
<name>A0A329U4A8_9FIRM</name>
<feature type="domain" description="Putative zinc-finger" evidence="4">
    <location>
        <begin position="7"/>
        <end position="41"/>
    </location>
</feature>
<protein>
    <recommendedName>
        <fullName evidence="2">Anti-sigma-W factor RsiW</fullName>
    </recommendedName>
</protein>
<comment type="similarity">
    <text evidence="1">Belongs to the zinc-associated anti-sigma factor (ZAS) superfamily. Anti-sigma-W factor family.</text>
</comment>
<proteinExistence type="inferred from homology"/>
<evidence type="ECO:0000256" key="1">
    <source>
        <dbReference type="ARBA" id="ARBA00024353"/>
    </source>
</evidence>
<comment type="caution">
    <text evidence="5">The sequence shown here is derived from an EMBL/GenBank/DDBJ whole genome shotgun (WGS) entry which is preliminary data.</text>
</comment>
<keyword evidence="3" id="KW-0472">Membrane</keyword>
<dbReference type="Proteomes" id="UP000251281">
    <property type="component" value="Unassembled WGS sequence"/>
</dbReference>
<sequence length="218" mass="24548">MTMKLECDVIRDLLPLYAEKLASPASSALVEQHLAACPACRAELEQMEKPVPVQPEPQPDAPLKNIRSSLNRRRLRTMLCSFAAALALAAVCGFGWYGYTACDRVSFFDARLQASYQQAENGANGWVLETRAEDVYLKPTYADRHYEVIRYRIPWVHDALDKLLQKDTDLLRCTGWMRTDRSAVVDAADMTVAFNGQDGTWYALGSAPVAWDEVEWPE</sequence>
<evidence type="ECO:0000313" key="6">
    <source>
        <dbReference type="Proteomes" id="UP000251281"/>
    </source>
</evidence>
<dbReference type="EMBL" id="PRLD01000012">
    <property type="protein sequence ID" value="RAW56259.1"/>
    <property type="molecule type" value="Genomic_DNA"/>
</dbReference>
<dbReference type="Gene3D" id="1.10.10.1320">
    <property type="entry name" value="Anti-sigma factor, zinc-finger domain"/>
    <property type="match status" value="1"/>
</dbReference>